<dbReference type="STRING" id="13333.W1PS18"/>
<dbReference type="InterPro" id="IPR039175">
    <property type="entry name" value="TIM22"/>
</dbReference>
<dbReference type="OMA" id="ICATYAT"/>
<dbReference type="EMBL" id="KI392979">
    <property type="protein sequence ID" value="ERN10050.1"/>
    <property type="molecule type" value="Genomic_DNA"/>
</dbReference>
<proteinExistence type="predicted"/>
<evidence type="ECO:0000313" key="5">
    <source>
        <dbReference type="EMBL" id="ERN10050.1"/>
    </source>
</evidence>
<accession>W1PS18</accession>
<dbReference type="Gramene" id="ERN10050">
    <property type="protein sequence ID" value="ERN10050"/>
    <property type="gene ID" value="AMTR_s00013p00251330"/>
</dbReference>
<dbReference type="Proteomes" id="UP000017836">
    <property type="component" value="Unassembled WGS sequence"/>
</dbReference>
<dbReference type="GO" id="GO:0008320">
    <property type="term" value="F:protein transmembrane transporter activity"/>
    <property type="evidence" value="ECO:0000318"/>
    <property type="project" value="GO_Central"/>
</dbReference>
<evidence type="ECO:0000256" key="4">
    <source>
        <dbReference type="ARBA" id="ARBA00023136"/>
    </source>
</evidence>
<comment type="subcellular location">
    <subcellularLocation>
        <location evidence="1">Membrane</location>
        <topology evidence="1">Multi-pass membrane protein</topology>
    </subcellularLocation>
</comment>
<dbReference type="GO" id="GO:0042721">
    <property type="term" value="C:TIM22 mitochondrial import inner membrane insertion complex"/>
    <property type="evidence" value="ECO:0000318"/>
    <property type="project" value="GO_Central"/>
</dbReference>
<dbReference type="OrthoDB" id="1913277at2759"/>
<keyword evidence="6" id="KW-1185">Reference proteome</keyword>
<dbReference type="eggNOG" id="ENOG502RY82">
    <property type="taxonomic scope" value="Eukaryota"/>
</dbReference>
<protein>
    <submittedName>
        <fullName evidence="5">Uncharacterized protein</fullName>
    </submittedName>
</protein>
<gene>
    <name evidence="5" type="ORF">AMTR_s00013p00251330</name>
</gene>
<evidence type="ECO:0000256" key="1">
    <source>
        <dbReference type="ARBA" id="ARBA00004141"/>
    </source>
</evidence>
<keyword evidence="4" id="KW-0472">Membrane</keyword>
<evidence type="ECO:0000313" key="6">
    <source>
        <dbReference type="Proteomes" id="UP000017836"/>
    </source>
</evidence>
<dbReference type="KEGG" id="atr:18438217"/>
<evidence type="ECO:0000256" key="2">
    <source>
        <dbReference type="ARBA" id="ARBA00022692"/>
    </source>
</evidence>
<dbReference type="HOGENOM" id="CLU_121643_0_0_1"/>
<dbReference type="GO" id="GO:0045039">
    <property type="term" value="P:protein insertion into mitochondrial inner membrane"/>
    <property type="evidence" value="ECO:0000318"/>
    <property type="project" value="GO_Central"/>
</dbReference>
<dbReference type="PANTHER" id="PTHR14110">
    <property type="entry name" value="MITOCHONDRIAL IMPORT INNER MEMBRANE TRANSLOCASE SUBUNIT TIM22"/>
    <property type="match status" value="1"/>
</dbReference>
<sequence>MGSDGEDLIARRRRRTSSSQGWQQRIALPTIVAGALGGGYGLLSRKTYGTVNLSATYAANLAIVTGCYCGSRELVRELRAAESGDLTNSFIGGIASGAFLGRLQGGQFGAVRYSIIFAFAGTALDYGANQLKSYLESSQDSLSSEPSVQQSGEKKDKWLRWPEWAPIQLFDEEAAAKEAQEKQFFAQQIAMAKLKEERSLEK</sequence>
<name>W1PS18_AMBTC</name>
<reference evidence="6" key="1">
    <citation type="journal article" date="2013" name="Science">
        <title>The Amborella genome and the evolution of flowering plants.</title>
        <authorList>
            <consortium name="Amborella Genome Project"/>
        </authorList>
    </citation>
    <scope>NUCLEOTIDE SEQUENCE [LARGE SCALE GENOMIC DNA]</scope>
</reference>
<keyword evidence="2" id="KW-0812">Transmembrane</keyword>
<keyword evidence="3" id="KW-1133">Transmembrane helix</keyword>
<organism evidence="5 6">
    <name type="scientific">Amborella trichopoda</name>
    <dbReference type="NCBI Taxonomy" id="13333"/>
    <lineage>
        <taxon>Eukaryota</taxon>
        <taxon>Viridiplantae</taxon>
        <taxon>Streptophyta</taxon>
        <taxon>Embryophyta</taxon>
        <taxon>Tracheophyta</taxon>
        <taxon>Spermatophyta</taxon>
        <taxon>Magnoliopsida</taxon>
        <taxon>Amborellales</taxon>
        <taxon>Amborellaceae</taxon>
        <taxon>Amborella</taxon>
    </lineage>
</organism>
<evidence type="ECO:0000256" key="3">
    <source>
        <dbReference type="ARBA" id="ARBA00022989"/>
    </source>
</evidence>
<dbReference type="AlphaFoldDB" id="W1PS18"/>
<dbReference type="GO" id="GO:0030943">
    <property type="term" value="F:mitochondrion targeting sequence binding"/>
    <property type="evidence" value="ECO:0000318"/>
    <property type="project" value="GO_Central"/>
</dbReference>
<dbReference type="PANTHER" id="PTHR14110:SF10">
    <property type="entry name" value="OS04G0376100 PROTEIN"/>
    <property type="match status" value="1"/>
</dbReference>